<gene>
    <name evidence="1" type="ORF">ICL07_01240</name>
</gene>
<sequence>MADVPQPLQIIDWYALARQFDSTAYDFSSTGPHWPLVWWDSSRHNFDQPVVGLYTAMDDQRQGPAHNKGIFHEALATMGATLGATLVGVDKSNQQGLNYVGMLKNYFNRETGWDIMMNNTCPEVAQLGGGYGRDWWYDVYPNVLFYGIYHHYPHMPDLDMLARRIAEKFCAADSVLNGNYDHTFFDYAQLQPKENWICKQQDAAAGHAYVLYAAYKKFGDPRYLDHAVKALQALEQQPHNTNYEVLMPFGAYMAARLNAEQGKQFDVRKFMEWTFNGDPECRKGWGVLAGNWNGMDISGIVGSTTDRGGYGFLMNTFDAAWPLVAMVRYDPSYAAVVGKWMLNAGNAARFFYTQYMPDDHETIPEKAAITKGVIGYEGIIHTSSYPQYAHLKAPVAQGDGPQWAKGNPDVSQFSVYGSGHAGIFGSIIRTTTVPGILQLNLLATDFFRDKAYPSWLYYNPYTEEKTVTVNVGDQPVDIYNTITRQFIARKVKQSYDLVLPAHSPAVLVLTPAGGKVTKKENRVLVDGVTVSY</sequence>
<organism evidence="1 2">
    <name type="scientific">Chitinophaga qingshengii</name>
    <dbReference type="NCBI Taxonomy" id="1569794"/>
    <lineage>
        <taxon>Bacteria</taxon>
        <taxon>Pseudomonadati</taxon>
        <taxon>Bacteroidota</taxon>
        <taxon>Chitinophagia</taxon>
        <taxon>Chitinophagales</taxon>
        <taxon>Chitinophagaceae</taxon>
        <taxon>Chitinophaga</taxon>
    </lineage>
</organism>
<evidence type="ECO:0000313" key="2">
    <source>
        <dbReference type="Proteomes" id="UP000659124"/>
    </source>
</evidence>
<protein>
    <recommendedName>
        <fullName evidence="3">Linalool dehydratase/isomerase domain-containing protein</fullName>
    </recommendedName>
</protein>
<proteinExistence type="predicted"/>
<name>A0ABR7THL0_9BACT</name>
<dbReference type="EMBL" id="JACVFC010000001">
    <property type="protein sequence ID" value="MBC9928977.1"/>
    <property type="molecule type" value="Genomic_DNA"/>
</dbReference>
<reference evidence="1 2" key="1">
    <citation type="submission" date="2020-09" db="EMBL/GenBank/DDBJ databases">
        <title>Genome sequences of type strains of Chitinophaga qingshengii and Chitinophaga varians.</title>
        <authorList>
            <person name="Kittiwongwattana C."/>
        </authorList>
    </citation>
    <scope>NUCLEOTIDE SEQUENCE [LARGE SCALE GENOMIC DNA]</scope>
    <source>
        <strain evidence="1 2">JCM 30026</strain>
    </source>
</reference>
<evidence type="ECO:0008006" key="3">
    <source>
        <dbReference type="Google" id="ProtNLM"/>
    </source>
</evidence>
<keyword evidence="2" id="KW-1185">Reference proteome</keyword>
<accession>A0ABR7THL0</accession>
<evidence type="ECO:0000313" key="1">
    <source>
        <dbReference type="EMBL" id="MBC9928977.1"/>
    </source>
</evidence>
<dbReference type="Proteomes" id="UP000659124">
    <property type="component" value="Unassembled WGS sequence"/>
</dbReference>
<comment type="caution">
    <text evidence="1">The sequence shown here is derived from an EMBL/GenBank/DDBJ whole genome shotgun (WGS) entry which is preliminary data.</text>
</comment>